<proteinExistence type="inferred from homology"/>
<dbReference type="Proteomes" id="UP001202922">
    <property type="component" value="Unassembled WGS sequence"/>
</dbReference>
<keyword evidence="5 7" id="KW-1133">Transmembrane helix</keyword>
<dbReference type="InterPro" id="IPR000515">
    <property type="entry name" value="MetI-like"/>
</dbReference>
<keyword evidence="11" id="KW-1185">Reference proteome</keyword>
<feature type="region of interest" description="Disordered" evidence="8">
    <location>
        <begin position="269"/>
        <end position="293"/>
    </location>
</feature>
<comment type="caution">
    <text evidence="10">The sequence shown here is derived from an EMBL/GenBank/DDBJ whole genome shotgun (WGS) entry which is preliminary data.</text>
</comment>
<comment type="similarity">
    <text evidence="7">Belongs to the binding-protein-dependent transport system permease family.</text>
</comment>
<evidence type="ECO:0000256" key="3">
    <source>
        <dbReference type="ARBA" id="ARBA00022475"/>
    </source>
</evidence>
<feature type="compositionally biased region" description="Low complexity" evidence="8">
    <location>
        <begin position="278"/>
        <end position="293"/>
    </location>
</feature>
<protein>
    <submittedName>
        <fullName evidence="10">Amino acid ABC transporter permease</fullName>
    </submittedName>
</protein>
<keyword evidence="3" id="KW-1003">Cell membrane</keyword>
<reference evidence="10 11" key="1">
    <citation type="submission" date="2022-03" db="EMBL/GenBank/DDBJ databases">
        <title>Sinomonas sp. isolated from a soil.</title>
        <authorList>
            <person name="Han J."/>
            <person name="Kim D.-U."/>
        </authorList>
    </citation>
    <scope>NUCLEOTIDE SEQUENCE [LARGE SCALE GENOMIC DNA]</scope>
    <source>
        <strain evidence="10 11">5-5</strain>
    </source>
</reference>
<evidence type="ECO:0000256" key="5">
    <source>
        <dbReference type="ARBA" id="ARBA00022989"/>
    </source>
</evidence>
<keyword evidence="4 7" id="KW-0812">Transmembrane</keyword>
<evidence type="ECO:0000256" key="7">
    <source>
        <dbReference type="RuleBase" id="RU363032"/>
    </source>
</evidence>
<dbReference type="Pfam" id="PF00528">
    <property type="entry name" value="BPD_transp_1"/>
    <property type="match status" value="1"/>
</dbReference>
<dbReference type="PANTHER" id="PTHR30614">
    <property type="entry name" value="MEMBRANE COMPONENT OF AMINO ACID ABC TRANSPORTER"/>
    <property type="match status" value="1"/>
</dbReference>
<keyword evidence="2 7" id="KW-0813">Transport</keyword>
<dbReference type="InterPro" id="IPR035906">
    <property type="entry name" value="MetI-like_sf"/>
</dbReference>
<dbReference type="SUPFAM" id="SSF161098">
    <property type="entry name" value="MetI-like"/>
    <property type="match status" value="1"/>
</dbReference>
<accession>A0ABS9TYV4</accession>
<dbReference type="InterPro" id="IPR043429">
    <property type="entry name" value="ArtM/GltK/GlnP/TcyL/YhdX-like"/>
</dbReference>
<dbReference type="PROSITE" id="PS50928">
    <property type="entry name" value="ABC_TM1"/>
    <property type="match status" value="1"/>
</dbReference>
<feature type="transmembrane region" description="Helical" evidence="7">
    <location>
        <begin position="137"/>
        <end position="159"/>
    </location>
</feature>
<sequence length="293" mass="31438">MSSVLYDAPGPKGRTRHLVFGIVSTLVVLAIIAFVLWRFLATGQFSAQKWQIFSFPRVQQTLVNAAGATLSAFGVAAVGSLVLGLVLAVGRLSEHPSVSRPFHWFTELFRAIPVLILMMLLYYGLPPALGLRWPPYLAVVVALILYNGSVLAEVFRAGIEALPKGQREAGLAIGLRKSQVMGSILLPQAVRSMLPVIISQLVVTLKDTALGFIVTYNEILFQAKFFGSQVQYGSPIIPSALVAGVLYVGMCLILSGLAKLAERQLRRSQKVSGPRRGAPIGATQAAQGAAETI</sequence>
<feature type="transmembrane region" description="Helical" evidence="7">
    <location>
        <begin position="236"/>
        <end position="258"/>
    </location>
</feature>
<feature type="domain" description="ABC transmembrane type-1" evidence="9">
    <location>
        <begin position="66"/>
        <end position="258"/>
    </location>
</feature>
<dbReference type="InterPro" id="IPR010065">
    <property type="entry name" value="AA_ABC_transptr_permease_3TM"/>
</dbReference>
<dbReference type="Gene3D" id="1.10.3720.10">
    <property type="entry name" value="MetI-like"/>
    <property type="match status" value="1"/>
</dbReference>
<evidence type="ECO:0000256" key="1">
    <source>
        <dbReference type="ARBA" id="ARBA00004651"/>
    </source>
</evidence>
<organism evidence="10 11">
    <name type="scientific">Sinomonas terrae</name>
    <dbReference type="NCBI Taxonomy" id="2908838"/>
    <lineage>
        <taxon>Bacteria</taxon>
        <taxon>Bacillati</taxon>
        <taxon>Actinomycetota</taxon>
        <taxon>Actinomycetes</taxon>
        <taxon>Micrococcales</taxon>
        <taxon>Micrococcaceae</taxon>
        <taxon>Sinomonas</taxon>
    </lineage>
</organism>
<gene>
    <name evidence="10" type="ORF">L0M17_05900</name>
</gene>
<dbReference type="CDD" id="cd06261">
    <property type="entry name" value="TM_PBP2"/>
    <property type="match status" value="1"/>
</dbReference>
<feature type="transmembrane region" description="Helical" evidence="7">
    <location>
        <begin position="62"/>
        <end position="88"/>
    </location>
</feature>
<evidence type="ECO:0000259" key="9">
    <source>
        <dbReference type="PROSITE" id="PS50928"/>
    </source>
</evidence>
<evidence type="ECO:0000313" key="10">
    <source>
        <dbReference type="EMBL" id="MCH6469530.1"/>
    </source>
</evidence>
<evidence type="ECO:0000313" key="11">
    <source>
        <dbReference type="Proteomes" id="UP001202922"/>
    </source>
</evidence>
<evidence type="ECO:0000256" key="6">
    <source>
        <dbReference type="ARBA" id="ARBA00023136"/>
    </source>
</evidence>
<feature type="transmembrane region" description="Helical" evidence="7">
    <location>
        <begin position="20"/>
        <end position="41"/>
    </location>
</feature>
<keyword evidence="6 7" id="KW-0472">Membrane</keyword>
<dbReference type="NCBIfam" id="TIGR01726">
    <property type="entry name" value="HEQRo_perm_3TM"/>
    <property type="match status" value="1"/>
</dbReference>
<evidence type="ECO:0000256" key="4">
    <source>
        <dbReference type="ARBA" id="ARBA00022692"/>
    </source>
</evidence>
<feature type="transmembrane region" description="Helical" evidence="7">
    <location>
        <begin position="108"/>
        <end position="125"/>
    </location>
</feature>
<dbReference type="RefSeq" id="WP_241052816.1">
    <property type="nucleotide sequence ID" value="NZ_JAKZBV010000001.1"/>
</dbReference>
<dbReference type="EMBL" id="JAKZBV010000001">
    <property type="protein sequence ID" value="MCH6469530.1"/>
    <property type="molecule type" value="Genomic_DNA"/>
</dbReference>
<name>A0ABS9TYV4_9MICC</name>
<evidence type="ECO:0000256" key="8">
    <source>
        <dbReference type="SAM" id="MobiDB-lite"/>
    </source>
</evidence>
<comment type="subcellular location">
    <subcellularLocation>
        <location evidence="1 7">Cell membrane</location>
        <topology evidence="1 7">Multi-pass membrane protein</topology>
    </subcellularLocation>
</comment>
<evidence type="ECO:0000256" key="2">
    <source>
        <dbReference type="ARBA" id="ARBA00022448"/>
    </source>
</evidence>
<dbReference type="PANTHER" id="PTHR30614:SF21">
    <property type="entry name" value="AMINO ACID ABC TRANSPORTER PERMEASE"/>
    <property type="match status" value="1"/>
</dbReference>